<sequence>MALFKLAWTARHDRELMTAKDVPLRSGGSLIISTGADHTSVRLRLRRPRKS</sequence>
<gene>
    <name evidence="1" type="ORF">M407DRAFT_20939</name>
</gene>
<proteinExistence type="predicted"/>
<accession>A0A0C3QNY9</accession>
<keyword evidence="2" id="KW-1185">Reference proteome</keyword>
<reference evidence="1 2" key="1">
    <citation type="submission" date="2014-04" db="EMBL/GenBank/DDBJ databases">
        <authorList>
            <consortium name="DOE Joint Genome Institute"/>
            <person name="Kuo A."/>
            <person name="Girlanda M."/>
            <person name="Perotto S."/>
            <person name="Kohler A."/>
            <person name="Nagy L.G."/>
            <person name="Floudas D."/>
            <person name="Copeland A."/>
            <person name="Barry K.W."/>
            <person name="Cichocki N."/>
            <person name="Veneault-Fourrey C."/>
            <person name="LaButti K."/>
            <person name="Lindquist E.A."/>
            <person name="Lipzen A."/>
            <person name="Lundell T."/>
            <person name="Morin E."/>
            <person name="Murat C."/>
            <person name="Sun H."/>
            <person name="Tunlid A."/>
            <person name="Henrissat B."/>
            <person name="Grigoriev I.V."/>
            <person name="Hibbett D.S."/>
            <person name="Martin F."/>
            <person name="Nordberg H.P."/>
            <person name="Cantor M.N."/>
            <person name="Hua S.X."/>
        </authorList>
    </citation>
    <scope>NUCLEOTIDE SEQUENCE [LARGE SCALE GENOMIC DNA]</scope>
    <source>
        <strain evidence="1 2">MUT 4182</strain>
    </source>
</reference>
<name>A0A0C3QNY9_9AGAM</name>
<evidence type="ECO:0000313" key="1">
    <source>
        <dbReference type="EMBL" id="KIO29871.1"/>
    </source>
</evidence>
<dbReference type="EMBL" id="KN822977">
    <property type="protein sequence ID" value="KIO29871.1"/>
    <property type="molecule type" value="Genomic_DNA"/>
</dbReference>
<organism evidence="1 2">
    <name type="scientific">Tulasnella calospora MUT 4182</name>
    <dbReference type="NCBI Taxonomy" id="1051891"/>
    <lineage>
        <taxon>Eukaryota</taxon>
        <taxon>Fungi</taxon>
        <taxon>Dikarya</taxon>
        <taxon>Basidiomycota</taxon>
        <taxon>Agaricomycotina</taxon>
        <taxon>Agaricomycetes</taxon>
        <taxon>Cantharellales</taxon>
        <taxon>Tulasnellaceae</taxon>
        <taxon>Tulasnella</taxon>
    </lineage>
</organism>
<dbReference type="Proteomes" id="UP000054248">
    <property type="component" value="Unassembled WGS sequence"/>
</dbReference>
<dbReference type="HOGENOM" id="CLU_3108173_0_0_1"/>
<protein>
    <submittedName>
        <fullName evidence="1">Uncharacterized protein</fullName>
    </submittedName>
</protein>
<reference evidence="2" key="2">
    <citation type="submission" date="2015-01" db="EMBL/GenBank/DDBJ databases">
        <title>Evolutionary Origins and Diversification of the Mycorrhizal Mutualists.</title>
        <authorList>
            <consortium name="DOE Joint Genome Institute"/>
            <consortium name="Mycorrhizal Genomics Consortium"/>
            <person name="Kohler A."/>
            <person name="Kuo A."/>
            <person name="Nagy L.G."/>
            <person name="Floudas D."/>
            <person name="Copeland A."/>
            <person name="Barry K.W."/>
            <person name="Cichocki N."/>
            <person name="Veneault-Fourrey C."/>
            <person name="LaButti K."/>
            <person name="Lindquist E.A."/>
            <person name="Lipzen A."/>
            <person name="Lundell T."/>
            <person name="Morin E."/>
            <person name="Murat C."/>
            <person name="Riley R."/>
            <person name="Ohm R."/>
            <person name="Sun H."/>
            <person name="Tunlid A."/>
            <person name="Henrissat B."/>
            <person name="Grigoriev I.V."/>
            <person name="Hibbett D.S."/>
            <person name="Martin F."/>
        </authorList>
    </citation>
    <scope>NUCLEOTIDE SEQUENCE [LARGE SCALE GENOMIC DNA]</scope>
    <source>
        <strain evidence="2">MUT 4182</strain>
    </source>
</reference>
<evidence type="ECO:0000313" key="2">
    <source>
        <dbReference type="Proteomes" id="UP000054248"/>
    </source>
</evidence>
<dbReference type="AlphaFoldDB" id="A0A0C3QNY9"/>